<accession>A0A917I032</accession>
<dbReference type="EMBL" id="BMJW01000002">
    <property type="protein sequence ID" value="GGH00606.1"/>
    <property type="molecule type" value="Genomic_DNA"/>
</dbReference>
<comment type="caution">
    <text evidence="1">The sequence shown here is derived from an EMBL/GenBank/DDBJ whole genome shotgun (WGS) entry which is preliminary data.</text>
</comment>
<organism evidence="1 2">
    <name type="scientific">Polaribacter pacificus</name>
    <dbReference type="NCBI Taxonomy" id="1775173"/>
    <lineage>
        <taxon>Bacteria</taxon>
        <taxon>Pseudomonadati</taxon>
        <taxon>Bacteroidota</taxon>
        <taxon>Flavobacteriia</taxon>
        <taxon>Flavobacteriales</taxon>
        <taxon>Flavobacteriaceae</taxon>
    </lineage>
</organism>
<dbReference type="SUPFAM" id="SSF55961">
    <property type="entry name" value="Bet v1-like"/>
    <property type="match status" value="1"/>
</dbReference>
<dbReference type="InterPro" id="IPR023393">
    <property type="entry name" value="START-like_dom_sf"/>
</dbReference>
<reference evidence="1" key="1">
    <citation type="journal article" date="2014" name="Int. J. Syst. Evol. Microbiol.">
        <title>Complete genome sequence of Corynebacterium casei LMG S-19264T (=DSM 44701T), isolated from a smear-ripened cheese.</title>
        <authorList>
            <consortium name="US DOE Joint Genome Institute (JGI-PGF)"/>
            <person name="Walter F."/>
            <person name="Albersmeier A."/>
            <person name="Kalinowski J."/>
            <person name="Ruckert C."/>
        </authorList>
    </citation>
    <scope>NUCLEOTIDE SEQUENCE</scope>
    <source>
        <strain evidence="1">CGMCC 1.15763</strain>
    </source>
</reference>
<dbReference type="AlphaFoldDB" id="A0A917I032"/>
<sequence>MKFLKGFLRLLLLLLIVFLSTGLLVKETSYQVNTSIDRPLQEVFTHFYAKKTHKEWQPNLQSIKALDIKEGVVGSLYELNMVKTTDTIRFIEKTIAYIPNKKLIFTLHSDQLFKTDDYEFQELGSTTVITKNVVYKSEDYLMQCLFPYLKNKFITLDKNYLDNFKSYIEKQ</sequence>
<evidence type="ECO:0000313" key="1">
    <source>
        <dbReference type="EMBL" id="GGH00606.1"/>
    </source>
</evidence>
<evidence type="ECO:0000313" key="2">
    <source>
        <dbReference type="Proteomes" id="UP000633278"/>
    </source>
</evidence>
<evidence type="ECO:0008006" key="3">
    <source>
        <dbReference type="Google" id="ProtNLM"/>
    </source>
</evidence>
<dbReference type="Proteomes" id="UP000633278">
    <property type="component" value="Unassembled WGS sequence"/>
</dbReference>
<dbReference type="Gene3D" id="3.30.530.20">
    <property type="match status" value="1"/>
</dbReference>
<name>A0A917I032_9FLAO</name>
<protein>
    <recommendedName>
        <fullName evidence="3">Polyketide cyclase / dehydrase and lipid transport</fullName>
    </recommendedName>
</protein>
<proteinExistence type="predicted"/>
<keyword evidence="2" id="KW-1185">Reference proteome</keyword>
<dbReference type="RefSeq" id="WP_188599092.1">
    <property type="nucleotide sequence ID" value="NZ_BMJW01000002.1"/>
</dbReference>
<gene>
    <name evidence="1" type="ORF">GCM10011416_19030</name>
</gene>
<reference evidence="1" key="2">
    <citation type="submission" date="2020-09" db="EMBL/GenBank/DDBJ databases">
        <authorList>
            <person name="Sun Q."/>
            <person name="Zhou Y."/>
        </authorList>
    </citation>
    <scope>NUCLEOTIDE SEQUENCE</scope>
    <source>
        <strain evidence="1">CGMCC 1.15763</strain>
    </source>
</reference>